<dbReference type="EMBL" id="CAUYUJ010000175">
    <property type="protein sequence ID" value="CAK0789110.1"/>
    <property type="molecule type" value="Genomic_DNA"/>
</dbReference>
<evidence type="ECO:0008006" key="3">
    <source>
        <dbReference type="Google" id="ProtNLM"/>
    </source>
</evidence>
<sequence>MPGDVYGPGDNFLINTRLPFSVRTTFVGGTTLDGFEAKLVQGDNVVTLDHAGCADTLELLREAVEQGMAMRITYWGDDAETMGWLDAPPCHEESCTAGNTGTAVISELQVLDAGAEPMDAPVPTAQPTTTPRATR</sequence>
<dbReference type="Proteomes" id="UP001189429">
    <property type="component" value="Unassembled WGS sequence"/>
</dbReference>
<gene>
    <name evidence="1" type="ORF">PCOR1329_LOCUS779</name>
</gene>
<evidence type="ECO:0000313" key="1">
    <source>
        <dbReference type="EMBL" id="CAK0789110.1"/>
    </source>
</evidence>
<dbReference type="Gene3D" id="2.70.100.10">
    <property type="entry name" value="Glycoside hydrolase, family 7, domain"/>
    <property type="match status" value="1"/>
</dbReference>
<name>A0ABN9P8P7_9DINO</name>
<organism evidence="1 2">
    <name type="scientific">Prorocentrum cordatum</name>
    <dbReference type="NCBI Taxonomy" id="2364126"/>
    <lineage>
        <taxon>Eukaryota</taxon>
        <taxon>Sar</taxon>
        <taxon>Alveolata</taxon>
        <taxon>Dinophyceae</taxon>
        <taxon>Prorocentrales</taxon>
        <taxon>Prorocentraceae</taxon>
        <taxon>Prorocentrum</taxon>
    </lineage>
</organism>
<dbReference type="InterPro" id="IPR037019">
    <property type="entry name" value="Glyco_hydro_7_sf"/>
</dbReference>
<accession>A0ABN9P8P7</accession>
<dbReference type="InterPro" id="IPR013320">
    <property type="entry name" value="ConA-like_dom_sf"/>
</dbReference>
<dbReference type="SUPFAM" id="SSF49899">
    <property type="entry name" value="Concanavalin A-like lectins/glucanases"/>
    <property type="match status" value="1"/>
</dbReference>
<comment type="caution">
    <text evidence="1">The sequence shown here is derived from an EMBL/GenBank/DDBJ whole genome shotgun (WGS) entry which is preliminary data.</text>
</comment>
<feature type="non-terminal residue" evidence="1">
    <location>
        <position position="135"/>
    </location>
</feature>
<keyword evidence="2" id="KW-1185">Reference proteome</keyword>
<protein>
    <recommendedName>
        <fullName evidence="3">Peptidylprolyl isomerase</fullName>
    </recommendedName>
</protein>
<reference evidence="1" key="1">
    <citation type="submission" date="2023-10" db="EMBL/GenBank/DDBJ databases">
        <authorList>
            <person name="Chen Y."/>
            <person name="Shah S."/>
            <person name="Dougan E. K."/>
            <person name="Thang M."/>
            <person name="Chan C."/>
        </authorList>
    </citation>
    <scope>NUCLEOTIDE SEQUENCE [LARGE SCALE GENOMIC DNA]</scope>
</reference>
<proteinExistence type="predicted"/>
<evidence type="ECO:0000313" key="2">
    <source>
        <dbReference type="Proteomes" id="UP001189429"/>
    </source>
</evidence>